<dbReference type="Gene3D" id="2.40.128.20">
    <property type="match status" value="1"/>
</dbReference>
<dbReference type="CDD" id="cd00742">
    <property type="entry name" value="FABP"/>
    <property type="match status" value="1"/>
</dbReference>
<sequence length="176" mass="19032">MEETACEYIVVSFILFPPASCIAEPVFLGVPYIARKMMVMSSPVLDVSQEGDKWSIKSSTLLRTVESLFVPNEPYEETLPSGDILKSTSTLADNKIVTSSEVPNGSRTTRSYEFSEGGCVLSSASSVHCRSCSLFLTVVQGAALAVDSTADGGENQQTLSHDESGKVAKRYFTRVE</sequence>
<dbReference type="InterPro" id="IPR012674">
    <property type="entry name" value="Calycin"/>
</dbReference>
<proteinExistence type="predicted"/>
<protein>
    <submittedName>
        <fullName evidence="1">Uncharacterized protein</fullName>
    </submittedName>
</protein>
<evidence type="ECO:0000313" key="1">
    <source>
        <dbReference type="EMBL" id="CAD7205106.1"/>
    </source>
</evidence>
<reference evidence="1" key="1">
    <citation type="submission" date="2020-11" db="EMBL/GenBank/DDBJ databases">
        <authorList>
            <person name="Tran Van P."/>
        </authorList>
    </citation>
    <scope>NUCLEOTIDE SEQUENCE</scope>
</reference>
<name>A0A7R8VUS8_TIMDO</name>
<dbReference type="AlphaFoldDB" id="A0A7R8VUS8"/>
<dbReference type="EMBL" id="OA574072">
    <property type="protein sequence ID" value="CAD7205106.1"/>
    <property type="molecule type" value="Genomic_DNA"/>
</dbReference>
<gene>
    <name evidence="1" type="ORF">TDIB3V08_LOCUS11260</name>
</gene>
<accession>A0A7R8VUS8</accession>
<dbReference type="SUPFAM" id="SSF50814">
    <property type="entry name" value="Lipocalins"/>
    <property type="match status" value="1"/>
</dbReference>
<organism evidence="1">
    <name type="scientific">Timema douglasi</name>
    <name type="common">Walking stick</name>
    <dbReference type="NCBI Taxonomy" id="61478"/>
    <lineage>
        <taxon>Eukaryota</taxon>
        <taxon>Metazoa</taxon>
        <taxon>Ecdysozoa</taxon>
        <taxon>Arthropoda</taxon>
        <taxon>Hexapoda</taxon>
        <taxon>Insecta</taxon>
        <taxon>Pterygota</taxon>
        <taxon>Neoptera</taxon>
        <taxon>Polyneoptera</taxon>
        <taxon>Phasmatodea</taxon>
        <taxon>Timematodea</taxon>
        <taxon>Timematoidea</taxon>
        <taxon>Timematidae</taxon>
        <taxon>Timema</taxon>
    </lineage>
</organism>